<keyword evidence="3" id="KW-1185">Reference proteome</keyword>
<evidence type="ECO:0000256" key="1">
    <source>
        <dbReference type="SAM" id="MobiDB-lite"/>
    </source>
</evidence>
<sequence>MVPSPKNSVQVKNYQAGSSQLLADIYLAAQEAQESYLASVSRTPTSKKQKRLSSRRIFADEPSREPVSNASAQGMNHRPSISSDRVEVKRESWISPDAFDDMEFASTSYPKSPTPIPQNRIVNEGPGSLSEAPRTLSQEVSTDAFVEYGIQQIHTTLPQTARTIGSALQTPENRSPEPEVDEPTSEQADQELAYHADIAQEQSAKAPVNCPQPEPVENSPRLAVLMDPASYAHSCAPADCHGHAPINLFSSIQSDEMDYATSSMATAPLNSVNPMRGSYIQVEGSNKAGGVDETVIRFFEYFHKKRKMEQKMKEAKSGDTSVDPSDAVKSPELKDPVQPASTQDDQAPSTHPDVVTQLEIKNPVSPGPATETEATELFLHEFRRDIKQEIGDLAPPVPVTEVVLSEQSHGVQNLEDPIDDERYEMEEGKTIPSHGASLDSDFLSRPQQDARSQERLLADLSRQMTAIQETLGAYLAATPRTQTPTKRKRSPSLEVSINDPSVSSPAVKRANHQEAVIFDRVEVQRVPEALRGVNEIQALTPERKAQLRQERMNMYDGWFKNTYLPFNHSIDYESWTRQQFEEFAVQFLPSDVVTALVKEKVDGSKLEKIRCKNKKLMGRLHVRSNGIFALDHWNLIKKNLNSIHSYRTRKEEEEVE</sequence>
<feature type="compositionally biased region" description="Polar residues" evidence="1">
    <location>
        <begin position="339"/>
        <end position="349"/>
    </location>
</feature>
<organism evidence="2 3">
    <name type="scientific">Caenorhabditis nigoni</name>
    <dbReference type="NCBI Taxonomy" id="1611254"/>
    <lineage>
        <taxon>Eukaryota</taxon>
        <taxon>Metazoa</taxon>
        <taxon>Ecdysozoa</taxon>
        <taxon>Nematoda</taxon>
        <taxon>Chromadorea</taxon>
        <taxon>Rhabditida</taxon>
        <taxon>Rhabditina</taxon>
        <taxon>Rhabditomorpha</taxon>
        <taxon>Rhabditoidea</taxon>
        <taxon>Rhabditidae</taxon>
        <taxon>Peloderinae</taxon>
        <taxon>Caenorhabditis</taxon>
    </lineage>
</organism>
<feature type="compositionally biased region" description="Polar residues" evidence="1">
    <location>
        <begin position="66"/>
        <end position="83"/>
    </location>
</feature>
<feature type="region of interest" description="Disordered" evidence="1">
    <location>
        <begin position="310"/>
        <end position="352"/>
    </location>
</feature>
<dbReference type="AlphaFoldDB" id="A0A2G5TXN8"/>
<evidence type="ECO:0000313" key="2">
    <source>
        <dbReference type="EMBL" id="PIC32047.1"/>
    </source>
</evidence>
<accession>A0A2G5TXN8</accession>
<feature type="compositionally biased region" description="Basic residues" evidence="1">
    <location>
        <begin position="45"/>
        <end position="54"/>
    </location>
</feature>
<proteinExistence type="predicted"/>
<feature type="region of interest" description="Disordered" evidence="1">
    <location>
        <begin position="168"/>
        <end position="189"/>
    </location>
</feature>
<gene>
    <name evidence="2" type="primary">Cnig_chr_IV.g12528</name>
    <name evidence="2" type="ORF">B9Z55_012528</name>
</gene>
<dbReference type="Proteomes" id="UP000230233">
    <property type="component" value="Chromosome IV"/>
</dbReference>
<protein>
    <submittedName>
        <fullName evidence="2">Uncharacterized protein</fullName>
    </submittedName>
</protein>
<feature type="compositionally biased region" description="Polar residues" evidence="1">
    <location>
        <begin position="493"/>
        <end position="504"/>
    </location>
</feature>
<comment type="caution">
    <text evidence="2">The sequence shown here is derived from an EMBL/GenBank/DDBJ whole genome shotgun (WGS) entry which is preliminary data.</text>
</comment>
<dbReference type="EMBL" id="PDUG01000004">
    <property type="protein sequence ID" value="PIC32047.1"/>
    <property type="molecule type" value="Genomic_DNA"/>
</dbReference>
<evidence type="ECO:0000313" key="3">
    <source>
        <dbReference type="Proteomes" id="UP000230233"/>
    </source>
</evidence>
<feature type="region of interest" description="Disordered" evidence="1">
    <location>
        <begin position="475"/>
        <end position="505"/>
    </location>
</feature>
<reference evidence="3" key="1">
    <citation type="submission" date="2017-10" db="EMBL/GenBank/DDBJ databases">
        <title>Rapid genome shrinkage in a self-fertile nematode reveals novel sperm competition proteins.</title>
        <authorList>
            <person name="Yin D."/>
            <person name="Schwarz E.M."/>
            <person name="Thomas C.G."/>
            <person name="Felde R.L."/>
            <person name="Korf I.F."/>
            <person name="Cutter A.D."/>
            <person name="Schartner C.M."/>
            <person name="Ralston E.J."/>
            <person name="Meyer B.J."/>
            <person name="Haag E.S."/>
        </authorList>
    </citation>
    <scope>NUCLEOTIDE SEQUENCE [LARGE SCALE GENOMIC DNA]</scope>
    <source>
        <strain evidence="3">JU1422</strain>
    </source>
</reference>
<feature type="region of interest" description="Disordered" evidence="1">
    <location>
        <begin position="36"/>
        <end position="88"/>
    </location>
</feature>
<name>A0A2G5TXN8_9PELO</name>